<feature type="transmembrane region" description="Helical" evidence="8">
    <location>
        <begin position="354"/>
        <end position="373"/>
    </location>
</feature>
<evidence type="ECO:0000313" key="11">
    <source>
        <dbReference type="Proteomes" id="UP001216595"/>
    </source>
</evidence>
<evidence type="ECO:0000256" key="7">
    <source>
        <dbReference type="ARBA" id="ARBA00023136"/>
    </source>
</evidence>
<organism evidence="10 11">
    <name type="scientific">Asticcacaulis currens</name>
    <dbReference type="NCBI Taxonomy" id="2984210"/>
    <lineage>
        <taxon>Bacteria</taxon>
        <taxon>Pseudomonadati</taxon>
        <taxon>Pseudomonadota</taxon>
        <taxon>Alphaproteobacteria</taxon>
        <taxon>Caulobacterales</taxon>
        <taxon>Caulobacteraceae</taxon>
        <taxon>Asticcacaulis</taxon>
    </lineage>
</organism>
<dbReference type="InterPro" id="IPR013783">
    <property type="entry name" value="Ig-like_fold"/>
</dbReference>
<dbReference type="RefSeq" id="WP_272742698.1">
    <property type="nucleotide sequence ID" value="NZ_JAQQKW010000015.1"/>
</dbReference>
<keyword evidence="3 10" id="KW-0328">Glycosyltransferase</keyword>
<feature type="domain" description="Glycosyltransferase RgtA/B/C/D-like" evidence="9">
    <location>
        <begin position="73"/>
        <end position="230"/>
    </location>
</feature>
<dbReference type="Pfam" id="PF13231">
    <property type="entry name" value="PMT_2"/>
    <property type="match status" value="1"/>
</dbReference>
<evidence type="ECO:0000256" key="5">
    <source>
        <dbReference type="ARBA" id="ARBA00022692"/>
    </source>
</evidence>
<comment type="subcellular location">
    <subcellularLocation>
        <location evidence="1">Cell membrane</location>
        <topology evidence="1">Multi-pass membrane protein</topology>
    </subcellularLocation>
</comment>
<keyword evidence="11" id="KW-1185">Reference proteome</keyword>
<evidence type="ECO:0000256" key="4">
    <source>
        <dbReference type="ARBA" id="ARBA00022679"/>
    </source>
</evidence>
<evidence type="ECO:0000256" key="6">
    <source>
        <dbReference type="ARBA" id="ARBA00022989"/>
    </source>
</evidence>
<feature type="transmembrane region" description="Helical" evidence="8">
    <location>
        <begin position="123"/>
        <end position="142"/>
    </location>
</feature>
<dbReference type="InterPro" id="IPR038731">
    <property type="entry name" value="RgtA/B/C-like"/>
</dbReference>
<keyword evidence="4 10" id="KW-0808">Transferase</keyword>
<dbReference type="EC" id="2.4.-.-" evidence="10"/>
<gene>
    <name evidence="10" type="ORF">PQU94_17415</name>
</gene>
<evidence type="ECO:0000256" key="8">
    <source>
        <dbReference type="SAM" id="Phobius"/>
    </source>
</evidence>
<dbReference type="PANTHER" id="PTHR33908:SF11">
    <property type="entry name" value="MEMBRANE PROTEIN"/>
    <property type="match status" value="1"/>
</dbReference>
<name>A0ABT5IJI1_9CAUL</name>
<keyword evidence="5 8" id="KW-0812">Transmembrane</keyword>
<feature type="transmembrane region" description="Helical" evidence="8">
    <location>
        <begin position="96"/>
        <end position="117"/>
    </location>
</feature>
<dbReference type="PANTHER" id="PTHR33908">
    <property type="entry name" value="MANNOSYLTRANSFERASE YKCB-RELATED"/>
    <property type="match status" value="1"/>
</dbReference>
<accession>A0ABT5IJI1</accession>
<dbReference type="Gene3D" id="2.60.40.10">
    <property type="entry name" value="Immunoglobulins"/>
    <property type="match status" value="1"/>
</dbReference>
<dbReference type="Proteomes" id="UP001216595">
    <property type="component" value="Unassembled WGS sequence"/>
</dbReference>
<evidence type="ECO:0000256" key="2">
    <source>
        <dbReference type="ARBA" id="ARBA00022475"/>
    </source>
</evidence>
<feature type="transmembrane region" description="Helical" evidence="8">
    <location>
        <begin position="320"/>
        <end position="342"/>
    </location>
</feature>
<sequence>MMELYEIGQTPQALGPQKPLFGDNRTLIRVGLIIGAVICLWKLYIAVTANIIWEEGHFAVSGLYPALGYPDIPAGFPLLSRLVTLIFGMQALPLRIVSLMIASAIPIAIWFMARPVVSEREAIWAAILSLLIPPLSMSGTIFYPEGLLQLLLALMLGCLLRAFKTDEWRWWLLTGLCGALGLFVHFRFLFPGAGIVLFALLTPAGRKLWTRPKFWATGGVAALGLLPSLLYNAFNDWPAIAFHVTNRPVWRPELKLMTAFLNQQIGLVTPVFFFGLAYVAYKMAWTKRRSPLALLGIVGVFIFGFYFVQSPANAQIMPHWPFLAYVPLVVGLPGVLIAYADAARSRFNRTLRQGVLALGPLLALVVGIGITVYEYAWAHTEKLPWQWKQINFMRNENWTVLHPTLTAAEAVARQRFGPEVFVAVSGHVPAVRLEFPNRPIRAFYTLGEPYDRFSRFGTARQAWGLGYDALIKAQAGKGVVLVLPDPSYLYHQPEELSFRRELCQRFDDIILYRRVELPPGRNVVAFYTARLRKDAAKPGLAPCALLPELYIAQPPRGQFLEAHAQTNYFGIAADSQGVTRVDILINGKPVTQARYGLDPEGFKTPDALRYDPNWPKLQFDFRLDKAGLTPGPHTLSLRATRTDGSTVEGAEKTLYIKE</sequence>
<evidence type="ECO:0000313" key="10">
    <source>
        <dbReference type="EMBL" id="MDC7696058.1"/>
    </source>
</evidence>
<feature type="transmembrane region" description="Helical" evidence="8">
    <location>
        <begin position="214"/>
        <end position="234"/>
    </location>
</feature>
<proteinExistence type="predicted"/>
<comment type="caution">
    <text evidence="10">The sequence shown here is derived from an EMBL/GenBank/DDBJ whole genome shotgun (WGS) entry which is preliminary data.</text>
</comment>
<evidence type="ECO:0000259" key="9">
    <source>
        <dbReference type="Pfam" id="PF13231"/>
    </source>
</evidence>
<dbReference type="InterPro" id="IPR050297">
    <property type="entry name" value="LipidA_mod_glycosyltrf_83"/>
</dbReference>
<keyword evidence="6 8" id="KW-1133">Transmembrane helix</keyword>
<feature type="transmembrane region" description="Helical" evidence="8">
    <location>
        <begin position="254"/>
        <end position="280"/>
    </location>
</feature>
<feature type="transmembrane region" description="Helical" evidence="8">
    <location>
        <begin position="170"/>
        <end position="202"/>
    </location>
</feature>
<dbReference type="GO" id="GO:0016757">
    <property type="term" value="F:glycosyltransferase activity"/>
    <property type="evidence" value="ECO:0007669"/>
    <property type="project" value="UniProtKB-KW"/>
</dbReference>
<evidence type="ECO:0000256" key="1">
    <source>
        <dbReference type="ARBA" id="ARBA00004651"/>
    </source>
</evidence>
<feature type="transmembrane region" description="Helical" evidence="8">
    <location>
        <begin position="292"/>
        <end position="308"/>
    </location>
</feature>
<keyword evidence="7 8" id="KW-0472">Membrane</keyword>
<keyword evidence="2" id="KW-1003">Cell membrane</keyword>
<protein>
    <submittedName>
        <fullName evidence="10">Glycosyltransferase family 39 protein</fullName>
        <ecNumber evidence="10">2.4.-.-</ecNumber>
    </submittedName>
</protein>
<dbReference type="EMBL" id="JAQQKW010000015">
    <property type="protein sequence ID" value="MDC7696058.1"/>
    <property type="molecule type" value="Genomic_DNA"/>
</dbReference>
<reference evidence="10 11" key="1">
    <citation type="submission" date="2023-01" db="EMBL/GenBank/DDBJ databases">
        <title>Novel species of the genus Asticcacaulis isolated from rivers.</title>
        <authorList>
            <person name="Lu H."/>
        </authorList>
    </citation>
    <scope>NUCLEOTIDE SEQUENCE [LARGE SCALE GENOMIC DNA]</scope>
    <source>
        <strain evidence="10 11">DXS10W</strain>
    </source>
</reference>
<feature type="transmembrane region" description="Helical" evidence="8">
    <location>
        <begin position="27"/>
        <end position="52"/>
    </location>
</feature>
<evidence type="ECO:0000256" key="3">
    <source>
        <dbReference type="ARBA" id="ARBA00022676"/>
    </source>
</evidence>